<protein>
    <submittedName>
        <fullName evidence="1">Type IV secretory system conjugative DNA transfer family protein</fullName>
    </submittedName>
</protein>
<dbReference type="OrthoDB" id="1957948at2"/>
<accession>A0A7S7LCL6</accession>
<dbReference type="InterPro" id="IPR027417">
    <property type="entry name" value="P-loop_NTPase"/>
</dbReference>
<dbReference type="KEGG" id="aia:AWH56_008745"/>
<dbReference type="Pfam" id="PF02534">
    <property type="entry name" value="T4SS-DNA_transf"/>
    <property type="match status" value="1"/>
</dbReference>
<dbReference type="InterPro" id="IPR051539">
    <property type="entry name" value="T4SS-coupling_protein"/>
</dbReference>
<dbReference type="PANTHER" id="PTHR37937">
    <property type="entry name" value="CONJUGATIVE TRANSFER: DNA TRANSPORT"/>
    <property type="match status" value="1"/>
</dbReference>
<proteinExistence type="predicted"/>
<reference evidence="1 2" key="2">
    <citation type="journal article" date="2019" name="Int. J. Syst. Evol. Microbiol.">
        <title>Anaerobacillus isosaccharinicus sp. nov., an alkaliphilic bacterium which degrades isosaccharinic acid.</title>
        <authorList>
            <person name="Bassil N.M."/>
            <person name="Lloyd J.R."/>
        </authorList>
    </citation>
    <scope>NUCLEOTIDE SEQUENCE [LARGE SCALE GENOMIC DNA]</scope>
    <source>
        <strain evidence="1 2">NB2006</strain>
    </source>
</reference>
<keyword evidence="2" id="KW-1185">Reference proteome</keyword>
<dbReference type="Gene3D" id="3.40.50.300">
    <property type="entry name" value="P-loop containing nucleotide triphosphate hydrolases"/>
    <property type="match status" value="2"/>
</dbReference>
<sequence length="659" mass="75154">MIREGLQKRVNWGGDDPFTHTLVIGPTRCGKTATLLKPLIYQILEERARGKKVGLSIIEPKGDVISAVKEICDTIGEKCTYINPLDHKNSDAINVMQGDKSSVAEATVAVLKSLFGKQEAFFATVQELSTRKITLLLKELYGEQMYITDVLANLRDESILRQNVQKLKQKGTDDDLVGFFEYELLNGKDADKYRQLIIGLRAQLENITSNEFLRPIITKPSTIDLDEHFRNGGILGVNTALGKLGKAGDAFGQFLAMHLQLATFRRDGTEKTRVPHYLIIDEYSRYINPDVERFLSIAAEYRVALICAIQSLGQIELESGMTSATAMKQAILTNCRNKIIFGGLSGVDAKEISVELGEDTIIDKEKTFDGSVSKQLKERQFRETETEKARFPYTLLMDGLPRLHYVHKLLKDGFPQQPGVAVGNFIPRDPEEIRKHFLEIKGEVSEEVSLIQELEMLERENVPKWNIKRSFENMKRKAYLRVVVRKQLEKQQKLNDLLTFNPFEKTVEDNMKIPIQLEDNSESPKEIPKIVFKKRTKIEVKEDVAEPSEQIINEQQVERKENEAVNVSEIEKEEITTESLIEEDEKLEAIKDEVAVSDEIVEKETLAEEDPFLDLTQVSEEVEAIKEPPPTKKEKKVEPKKQPISKEEQNEDVFWEELF</sequence>
<evidence type="ECO:0000313" key="1">
    <source>
        <dbReference type="EMBL" id="QOY38537.2"/>
    </source>
</evidence>
<dbReference type="GO" id="GO:0005886">
    <property type="term" value="C:plasma membrane"/>
    <property type="evidence" value="ECO:0007669"/>
    <property type="project" value="UniProtKB-SubCell"/>
</dbReference>
<dbReference type="InterPro" id="IPR003688">
    <property type="entry name" value="TraG/VirD4"/>
</dbReference>
<gene>
    <name evidence="1" type="ORF">AWH56_008745</name>
</gene>
<dbReference type="CDD" id="cd01127">
    <property type="entry name" value="TrwB_TraG_TraD_VirD4"/>
    <property type="match status" value="1"/>
</dbReference>
<dbReference type="Proteomes" id="UP000180175">
    <property type="component" value="Chromosome"/>
</dbReference>
<dbReference type="PANTHER" id="PTHR37937:SF1">
    <property type="entry name" value="CONJUGATIVE TRANSFER: DNA TRANSPORT"/>
    <property type="match status" value="1"/>
</dbReference>
<evidence type="ECO:0000313" key="2">
    <source>
        <dbReference type="Proteomes" id="UP000180175"/>
    </source>
</evidence>
<organism evidence="1 2">
    <name type="scientific">Anaerobacillus isosaccharinicus</name>
    <dbReference type="NCBI Taxonomy" id="1532552"/>
    <lineage>
        <taxon>Bacteria</taxon>
        <taxon>Bacillati</taxon>
        <taxon>Bacillota</taxon>
        <taxon>Bacilli</taxon>
        <taxon>Bacillales</taxon>
        <taxon>Bacillaceae</taxon>
        <taxon>Anaerobacillus</taxon>
    </lineage>
</organism>
<dbReference type="EMBL" id="CP063356">
    <property type="protein sequence ID" value="QOY38537.2"/>
    <property type="molecule type" value="Genomic_DNA"/>
</dbReference>
<name>A0A7S7LCL6_9BACI</name>
<reference evidence="1 2" key="1">
    <citation type="journal article" date="2017" name="Genome Announc.">
        <title>Draft Genome Sequences of Four Alkaliphilic Bacteria Belonging to the Anaerobacillus Genus.</title>
        <authorList>
            <person name="Bassil N.M."/>
            <person name="Lloyd J.R."/>
        </authorList>
    </citation>
    <scope>NUCLEOTIDE SEQUENCE [LARGE SCALE GENOMIC DNA]</scope>
    <source>
        <strain evidence="1 2">NB2006</strain>
    </source>
</reference>
<dbReference type="SUPFAM" id="SSF52540">
    <property type="entry name" value="P-loop containing nucleoside triphosphate hydrolases"/>
    <property type="match status" value="1"/>
</dbReference>